<evidence type="ECO:0000256" key="5">
    <source>
        <dbReference type="ARBA" id="ARBA00022801"/>
    </source>
</evidence>
<keyword evidence="4" id="KW-0547">Nucleotide-binding</keyword>
<dbReference type="Pfam" id="PF00270">
    <property type="entry name" value="DEAD"/>
    <property type="match status" value="1"/>
</dbReference>
<dbReference type="GO" id="GO:0055087">
    <property type="term" value="C:Ski complex"/>
    <property type="evidence" value="ECO:0007669"/>
    <property type="project" value="TreeGrafter"/>
</dbReference>
<feature type="region of interest" description="Disordered" evidence="9">
    <location>
        <begin position="1057"/>
        <end position="1086"/>
    </location>
</feature>
<dbReference type="PANTHER" id="PTHR12131:SF1">
    <property type="entry name" value="ATP-DEPENDENT RNA HELICASE SUPV3L1, MITOCHONDRIAL-RELATED"/>
    <property type="match status" value="1"/>
</dbReference>
<keyword evidence="6" id="KW-0347">Helicase</keyword>
<dbReference type="SUPFAM" id="SSF52540">
    <property type="entry name" value="P-loop containing nucleoside triphosphate hydrolases"/>
    <property type="match status" value="1"/>
</dbReference>
<keyword evidence="7" id="KW-0067">ATP-binding</keyword>
<evidence type="ECO:0000256" key="8">
    <source>
        <dbReference type="ARBA" id="ARBA00022884"/>
    </source>
</evidence>
<evidence type="ECO:0000256" key="9">
    <source>
        <dbReference type="SAM" id="MobiDB-lite"/>
    </source>
</evidence>
<dbReference type="GO" id="GO:0003723">
    <property type="term" value="F:RNA binding"/>
    <property type="evidence" value="ECO:0007669"/>
    <property type="project" value="UniProtKB-KW"/>
</dbReference>
<dbReference type="Gene3D" id="3.40.50.300">
    <property type="entry name" value="P-loop containing nucleotide triphosphate hydrolases"/>
    <property type="match status" value="2"/>
</dbReference>
<dbReference type="EMBL" id="FR824071">
    <property type="protein sequence ID" value="CCA16860.1"/>
    <property type="molecule type" value="Genomic_DNA"/>
</dbReference>
<feature type="region of interest" description="Disordered" evidence="9">
    <location>
        <begin position="313"/>
        <end position="336"/>
    </location>
</feature>
<feature type="compositionally biased region" description="Low complexity" evidence="9">
    <location>
        <begin position="668"/>
        <end position="682"/>
    </location>
</feature>
<dbReference type="InterPro" id="IPR014001">
    <property type="entry name" value="Helicase_ATP-bd"/>
</dbReference>
<keyword evidence="3" id="KW-0963">Cytoplasm</keyword>
<evidence type="ECO:0000256" key="4">
    <source>
        <dbReference type="ARBA" id="ARBA00022741"/>
    </source>
</evidence>
<dbReference type="InterPro" id="IPR016438">
    <property type="entry name" value="SKI2-like"/>
</dbReference>
<keyword evidence="5" id="KW-0378">Hydrolase</keyword>
<dbReference type="Pfam" id="PF00271">
    <property type="entry name" value="Helicase_C"/>
    <property type="match status" value="1"/>
</dbReference>
<comment type="similarity">
    <text evidence="2">Belongs to the helicase family. SKI2 subfamily.</text>
</comment>
<evidence type="ECO:0000256" key="7">
    <source>
        <dbReference type="ARBA" id="ARBA00022840"/>
    </source>
</evidence>
<feature type="compositionally biased region" description="Basic and acidic residues" evidence="9">
    <location>
        <begin position="649"/>
        <end position="660"/>
    </location>
</feature>
<dbReference type="FunFam" id="3.40.50.300:FF:000354">
    <property type="entry name" value="ATP-dependent RNA helicase SKI2"/>
    <property type="match status" value="1"/>
</dbReference>
<dbReference type="InterPro" id="IPR012961">
    <property type="entry name" value="Ski2/MTR4_C"/>
</dbReference>
<dbReference type="InterPro" id="IPR048392">
    <property type="entry name" value="MTR4-like_stalk"/>
</dbReference>
<evidence type="ECO:0000313" key="12">
    <source>
        <dbReference type="EMBL" id="CCA16860.1"/>
    </source>
</evidence>
<dbReference type="Gene3D" id="1.10.3380.30">
    <property type="match status" value="1"/>
</dbReference>
<dbReference type="InterPro" id="IPR050699">
    <property type="entry name" value="RNA-DNA_Helicase"/>
</dbReference>
<feature type="domain" description="Helicase C-terminal" evidence="11">
    <location>
        <begin position="683"/>
        <end position="892"/>
    </location>
</feature>
<feature type="compositionally biased region" description="Polar residues" evidence="9">
    <location>
        <begin position="352"/>
        <end position="367"/>
    </location>
</feature>
<dbReference type="PIRSF" id="PIRSF005198">
    <property type="entry name" value="Antiviral_helicase_SKI2"/>
    <property type="match status" value="1"/>
</dbReference>
<evidence type="ECO:0000256" key="6">
    <source>
        <dbReference type="ARBA" id="ARBA00022806"/>
    </source>
</evidence>
<evidence type="ECO:0000259" key="10">
    <source>
        <dbReference type="PROSITE" id="PS51192"/>
    </source>
</evidence>
<evidence type="ECO:0000259" key="11">
    <source>
        <dbReference type="PROSITE" id="PS51194"/>
    </source>
</evidence>
<evidence type="ECO:0000256" key="1">
    <source>
        <dbReference type="ARBA" id="ARBA00004496"/>
    </source>
</evidence>
<dbReference type="PANTHER" id="PTHR12131">
    <property type="entry name" value="ATP-DEPENDENT RNA AND DNA HELICASE"/>
    <property type="match status" value="1"/>
</dbReference>
<evidence type="ECO:0000256" key="2">
    <source>
        <dbReference type="ARBA" id="ARBA00010140"/>
    </source>
</evidence>
<dbReference type="InterPro" id="IPR027417">
    <property type="entry name" value="P-loop_NTPase"/>
</dbReference>
<feature type="region of interest" description="Disordered" evidence="9">
    <location>
        <begin position="350"/>
        <end position="398"/>
    </location>
</feature>
<dbReference type="PROSITE" id="PS51192">
    <property type="entry name" value="HELICASE_ATP_BIND_1"/>
    <property type="match status" value="1"/>
</dbReference>
<dbReference type="HOGENOM" id="CLU_002902_1_2_1"/>
<keyword evidence="8" id="KW-0694">RNA-binding</keyword>
<dbReference type="FunFam" id="3.40.50.300:FF:000987">
    <property type="entry name" value="DEAD/DEAH box RNA helicase"/>
    <property type="match status" value="1"/>
</dbReference>
<dbReference type="InterPro" id="IPR001650">
    <property type="entry name" value="Helicase_C-like"/>
</dbReference>
<dbReference type="Pfam" id="PF21408">
    <property type="entry name" value="MTR4-like_stalk"/>
    <property type="match status" value="1"/>
</dbReference>
<feature type="compositionally biased region" description="Low complexity" evidence="9">
    <location>
        <begin position="321"/>
        <end position="333"/>
    </location>
</feature>
<dbReference type="CDD" id="cd18795">
    <property type="entry name" value="SF2_C_Ski2"/>
    <property type="match status" value="1"/>
</dbReference>
<reference evidence="12" key="2">
    <citation type="submission" date="2011-02" db="EMBL/GenBank/DDBJ databases">
        <authorList>
            <person name="MacLean D."/>
        </authorList>
    </citation>
    <scope>NUCLEOTIDE SEQUENCE</scope>
</reference>
<sequence>MSVFEMNGIDELLQQLKSSSKNDSTPDSSLRTEYLISTSSVSVAECYLQSPDQEIKASNFKVANIPQACSEFERSKLLNETLKHVIAHEMHPSKGDTKGNMFLFASVDDINCSTLPPSRTLPQLPIPTSTWGLRPCVSNLVDSPFDLQYEYRILKPAEDSNQFTSNCKSRASLVEKYTRGQNGKTRKKNMSSYVKKADDINDERHQRELDAIALGIEPDKYELQEEMESFVITAPGLSGCLKFEDVSKLLILTQTGEVAGRKNNSKSDKMPEQIMVGIARNDDKMLGPYKEIASDSSRLDTFHRKVNEEKQRQIIQGREFSSSVSTTQPTSSVRLADLLDTDDGYEDEEATKSLNADDTEPQATSQPLKEEQPDISTDDEELGDLVSPGSMLRLSGDQKRPQTKDWAVLSDVSVSNFHSKVSRPAISYPFELDTFQKRCIIHLENHENVFVAAHTSAGKTVIAEYAIALSQKHMTRSVYTSPIKALSNQKYRDFREKFGVDQVGLITGDVSINPEASCLIMTTEILRSMLYLGADMIRDIEWVIFDEIHYINDSERGAVWEEVIIMLPYHVGMVFLSATTPNHLEFSDWIGRIKQKKIHVVSTLHRPIPLQHHIYTNKKFFKILDGEHAKEGFNLKEYKAAQGLLRGETPNDNKQKDAKRSNRGGQPSRSVHSSRASSGDSSDWTKFINVLQTKSLLPAVVFAFSKRVCQESAEKLRNFDFCANSTERSQIHVFLEHSIKQRLQGSDRELPQVLSIKSMLQRGIGIHHGGLLPILKELVEILFARGLVRVLFATETFAMGVNMPARTVVFNGIHKHDGKVYRELLPGEYTQMAGRAGRRGLDTVGTVVIPCWQEANLPDLSLLQSMLTGSALRLTSQFRLTSNMILSLLRVEALTVEDMMKRSFSEFRTQKHLANQEIPLKIQKLQRRKLHLVENLEKDYPDLKNSGTLEDLRDYHELQCAKEEVEKELLESLLMSKDSRIVRSAFCRGRVVLVNVHGLPRHHAALILNVEEGSGTAVGGDDTSNKLLLTIACLCSEAYNVPQLDNAETNRIGAVQGKRRSNMDEDLSSMMRGSKTKEPSKPLKSNVTGTIMGSKYAILNVPATCVSVLTSTDATGIDFRALTASSSARELGACIQFLIEFLSNLNTSDDLGNTPPFLDSLRDLGCNDLEVANIQARWKQLDHRIQTHALTLFCQEATSHTKKLQVTRKAQALQVIRKTAAIERACGQLKLMLSSDSLSLFPDFQQRLRVLKRLGYLSSDLVVQLKGRVACEISSCDELQLTEMIFENVLAELEPEEIVAVLSALIFQEKSQHTPTLTERLENAREQMELIADSLEVIQLEQQVAVDRKNTTEKPLNFGLVEVVYEWSRGMPFKSICELTDIPEGSIVRSITRLQELCRKVRNAARIIGDPILYRKMEIASETIKRDVVFAASLYI</sequence>
<dbReference type="GO" id="GO:0003724">
    <property type="term" value="F:RNA helicase activity"/>
    <property type="evidence" value="ECO:0007669"/>
    <property type="project" value="InterPro"/>
</dbReference>
<dbReference type="Pfam" id="PF08148">
    <property type="entry name" value="DSHCT"/>
    <property type="match status" value="1"/>
</dbReference>
<name>F0W6W5_9STRA</name>
<dbReference type="GO" id="GO:0070478">
    <property type="term" value="P:nuclear-transcribed mRNA catabolic process, 3'-5' exonucleolytic nonsense-mediated decay"/>
    <property type="evidence" value="ECO:0007669"/>
    <property type="project" value="TreeGrafter"/>
</dbReference>
<feature type="region of interest" description="Disordered" evidence="9">
    <location>
        <begin position="644"/>
        <end position="682"/>
    </location>
</feature>
<accession>F0W6W5</accession>
<dbReference type="InterPro" id="IPR011545">
    <property type="entry name" value="DEAD/DEAH_box_helicase_dom"/>
</dbReference>
<evidence type="ECO:0000256" key="3">
    <source>
        <dbReference type="ARBA" id="ARBA00022490"/>
    </source>
</evidence>
<dbReference type="GO" id="GO:0005524">
    <property type="term" value="F:ATP binding"/>
    <property type="evidence" value="ECO:0007669"/>
    <property type="project" value="UniProtKB-KW"/>
</dbReference>
<dbReference type="SMART" id="SM00490">
    <property type="entry name" value="HELICc"/>
    <property type="match status" value="1"/>
</dbReference>
<reference evidence="12" key="1">
    <citation type="journal article" date="2011" name="PLoS Biol.">
        <title>Gene gain and loss during evolution of obligate parasitism in the white rust pathogen of Arabidopsis thaliana.</title>
        <authorList>
            <person name="Kemen E."/>
            <person name="Gardiner A."/>
            <person name="Schultz-Larsen T."/>
            <person name="Kemen A.C."/>
            <person name="Balmuth A.L."/>
            <person name="Robert-Seilaniantz A."/>
            <person name="Bailey K."/>
            <person name="Holub E."/>
            <person name="Studholme D.J."/>
            <person name="Maclean D."/>
            <person name="Jones J.D."/>
        </authorList>
    </citation>
    <scope>NUCLEOTIDE SEQUENCE</scope>
</reference>
<comment type="subcellular location">
    <subcellularLocation>
        <location evidence="1">Cytoplasm</location>
    </subcellularLocation>
</comment>
<gene>
    <name evidence="12" type="primary">AlNc14C26G2601</name>
    <name evidence="12" type="ORF">ALNC14_030030</name>
</gene>
<organism evidence="12">
    <name type="scientific">Albugo laibachii Nc14</name>
    <dbReference type="NCBI Taxonomy" id="890382"/>
    <lineage>
        <taxon>Eukaryota</taxon>
        <taxon>Sar</taxon>
        <taxon>Stramenopiles</taxon>
        <taxon>Oomycota</taxon>
        <taxon>Peronosporomycetes</taxon>
        <taxon>Albuginales</taxon>
        <taxon>Albuginaceae</taxon>
        <taxon>Albugo</taxon>
    </lineage>
</organism>
<protein>
    <submittedName>
        <fullName evidence="12">MCG15924 putative</fullName>
    </submittedName>
</protein>
<dbReference type="GO" id="GO:0016787">
    <property type="term" value="F:hydrolase activity"/>
    <property type="evidence" value="ECO:0007669"/>
    <property type="project" value="UniProtKB-KW"/>
</dbReference>
<dbReference type="SMART" id="SM00487">
    <property type="entry name" value="DEXDc"/>
    <property type="match status" value="1"/>
</dbReference>
<dbReference type="SMART" id="SM01142">
    <property type="entry name" value="DSHCT"/>
    <property type="match status" value="1"/>
</dbReference>
<dbReference type="FunFam" id="1.10.3380.30:FF:000001">
    <property type="entry name" value="Ski2 ATP-dependent RNA helicase"/>
    <property type="match status" value="1"/>
</dbReference>
<proteinExistence type="inferred from homology"/>
<dbReference type="PROSITE" id="PS51194">
    <property type="entry name" value="HELICASE_CTER"/>
    <property type="match status" value="1"/>
</dbReference>
<feature type="domain" description="Helicase ATP-binding" evidence="10">
    <location>
        <begin position="440"/>
        <end position="598"/>
    </location>
</feature>